<organism evidence="1 2">
    <name type="scientific">Ceratitis capitata</name>
    <name type="common">Mediterranean fruit fly</name>
    <name type="synonym">Tephritis capitata</name>
    <dbReference type="NCBI Taxonomy" id="7213"/>
    <lineage>
        <taxon>Eukaryota</taxon>
        <taxon>Metazoa</taxon>
        <taxon>Ecdysozoa</taxon>
        <taxon>Arthropoda</taxon>
        <taxon>Hexapoda</taxon>
        <taxon>Insecta</taxon>
        <taxon>Pterygota</taxon>
        <taxon>Neoptera</taxon>
        <taxon>Endopterygota</taxon>
        <taxon>Diptera</taxon>
        <taxon>Brachycera</taxon>
        <taxon>Muscomorpha</taxon>
        <taxon>Tephritoidea</taxon>
        <taxon>Tephritidae</taxon>
        <taxon>Ceratitis</taxon>
        <taxon>Ceratitis</taxon>
    </lineage>
</organism>
<protein>
    <submittedName>
        <fullName evidence="1">(Mediterranean fruit fly) hypothetical protein</fullName>
    </submittedName>
</protein>
<sequence>MSTKDFVIKVFVKKSATAVTTIKIICKQNTQSDKTAVCEHKLKNKTIKNFVITIVLNCFGNYNLSMLTSICVYKCKYVHGMYYISLYPIEMHIQLFDSDMYASLKASH</sequence>
<proteinExistence type="predicted"/>
<dbReference type="EMBL" id="CAJHJT010000056">
    <property type="protein sequence ID" value="CAD7012044.1"/>
    <property type="molecule type" value="Genomic_DNA"/>
</dbReference>
<dbReference type="Proteomes" id="UP000606786">
    <property type="component" value="Unassembled WGS sequence"/>
</dbReference>
<comment type="caution">
    <text evidence="1">The sequence shown here is derived from an EMBL/GenBank/DDBJ whole genome shotgun (WGS) entry which is preliminary data.</text>
</comment>
<name>A0A811VAL2_CERCA</name>
<accession>A0A811VAL2</accession>
<keyword evidence="2" id="KW-1185">Reference proteome</keyword>
<gene>
    <name evidence="1" type="ORF">CCAP1982_LOCUS20146</name>
</gene>
<evidence type="ECO:0000313" key="2">
    <source>
        <dbReference type="Proteomes" id="UP000606786"/>
    </source>
</evidence>
<dbReference type="AlphaFoldDB" id="A0A811VAL2"/>
<reference evidence="1" key="1">
    <citation type="submission" date="2020-11" db="EMBL/GenBank/DDBJ databases">
        <authorList>
            <person name="Whitehead M."/>
        </authorList>
    </citation>
    <scope>NUCLEOTIDE SEQUENCE</scope>
    <source>
        <strain evidence="1">EGII</strain>
    </source>
</reference>
<evidence type="ECO:0000313" key="1">
    <source>
        <dbReference type="EMBL" id="CAD7012044.1"/>
    </source>
</evidence>